<comment type="similarity">
    <text evidence="1">Belongs to the PPR family. PCMP-H subfamily.</text>
</comment>
<dbReference type="EMBL" id="JAMRDG010000001">
    <property type="protein sequence ID" value="KAJ3707596.1"/>
    <property type="molecule type" value="Genomic_DNA"/>
</dbReference>
<dbReference type="Pfam" id="PF14432">
    <property type="entry name" value="DYW_deaminase"/>
    <property type="match status" value="1"/>
</dbReference>
<dbReference type="InterPro" id="IPR046849">
    <property type="entry name" value="E2_motif"/>
</dbReference>
<dbReference type="InterPro" id="IPR032867">
    <property type="entry name" value="DYW_dom"/>
</dbReference>
<dbReference type="InterPro" id="IPR011990">
    <property type="entry name" value="TPR-like_helical_dom_sf"/>
</dbReference>
<keyword evidence="3" id="KW-0809">Transit peptide</keyword>
<evidence type="ECO:0000256" key="3">
    <source>
        <dbReference type="ARBA" id="ARBA00022946"/>
    </source>
</evidence>
<dbReference type="FunFam" id="1.25.40.10:FF:000366">
    <property type="entry name" value="Pentatricopeptide (PPR) repeat-containing protein"/>
    <property type="match status" value="1"/>
</dbReference>
<dbReference type="PANTHER" id="PTHR24015:SF1856">
    <property type="entry name" value="OS05G0455900 PROTEIN"/>
    <property type="match status" value="1"/>
</dbReference>
<dbReference type="InterPro" id="IPR002885">
    <property type="entry name" value="PPR_rpt"/>
</dbReference>
<evidence type="ECO:0000256" key="1">
    <source>
        <dbReference type="ARBA" id="ARBA00006643"/>
    </source>
</evidence>
<dbReference type="FunFam" id="1.25.40.10:FF:000201">
    <property type="entry name" value="Pentatricopeptide repeat-containing protein mitochondrial"/>
    <property type="match status" value="1"/>
</dbReference>
<evidence type="ECO:0000256" key="4">
    <source>
        <dbReference type="PROSITE-ProRule" id="PRU00708"/>
    </source>
</evidence>
<dbReference type="FunFam" id="1.25.40.10:FF:000382">
    <property type="entry name" value="Pentatricopeptide repeat-containing protein"/>
    <property type="match status" value="1"/>
</dbReference>
<dbReference type="Pfam" id="PF01535">
    <property type="entry name" value="PPR"/>
    <property type="match status" value="1"/>
</dbReference>
<dbReference type="GO" id="GO:0003723">
    <property type="term" value="F:RNA binding"/>
    <property type="evidence" value="ECO:0007669"/>
    <property type="project" value="InterPro"/>
</dbReference>
<dbReference type="Gene3D" id="1.25.40.10">
    <property type="entry name" value="Tetratricopeptide repeat domain"/>
    <property type="match status" value="4"/>
</dbReference>
<protein>
    <recommendedName>
        <fullName evidence="5">DYW domain-containing protein</fullName>
    </recommendedName>
</protein>
<organism evidence="6 7">
    <name type="scientific">Rhynchospora tenuis</name>
    <dbReference type="NCBI Taxonomy" id="198213"/>
    <lineage>
        <taxon>Eukaryota</taxon>
        <taxon>Viridiplantae</taxon>
        <taxon>Streptophyta</taxon>
        <taxon>Embryophyta</taxon>
        <taxon>Tracheophyta</taxon>
        <taxon>Spermatophyta</taxon>
        <taxon>Magnoliopsida</taxon>
        <taxon>Liliopsida</taxon>
        <taxon>Poales</taxon>
        <taxon>Cyperaceae</taxon>
        <taxon>Cyperoideae</taxon>
        <taxon>Rhynchosporeae</taxon>
        <taxon>Rhynchospora</taxon>
    </lineage>
</organism>
<evidence type="ECO:0000313" key="6">
    <source>
        <dbReference type="EMBL" id="KAJ3707596.1"/>
    </source>
</evidence>
<feature type="repeat" description="PPR" evidence="4">
    <location>
        <begin position="254"/>
        <end position="288"/>
    </location>
</feature>
<evidence type="ECO:0000313" key="7">
    <source>
        <dbReference type="Proteomes" id="UP001210211"/>
    </source>
</evidence>
<dbReference type="AlphaFoldDB" id="A0AAD6A0Q3"/>
<dbReference type="InterPro" id="IPR046848">
    <property type="entry name" value="E_motif"/>
</dbReference>
<dbReference type="FunFam" id="1.25.40.10:FF:000031">
    <property type="entry name" value="Pentatricopeptide repeat-containing protein mitochondrial"/>
    <property type="match status" value="1"/>
</dbReference>
<feature type="repeat" description="PPR" evidence="4">
    <location>
        <begin position="453"/>
        <end position="487"/>
    </location>
</feature>
<name>A0AAD6A0Q3_9POAL</name>
<evidence type="ECO:0000259" key="5">
    <source>
        <dbReference type="Pfam" id="PF14432"/>
    </source>
</evidence>
<sequence length="760" mass="85057">MNMIIRTIIHLSRNGKSVYSATRALGAKAIINPGIHSHAHQLFDEISTTNSSDFNQLLISYTRNNLPIEALQLFLWTKHSDRLIDCSSLSGILQSCGDLSDLALGKQFHCLCVKNGLDKVVGVATSLIGMYMKCGSIDEGKGVFDLMPERNCVTWNTMLSGLMINGLGPQVLQVFNELRANGAKPTVSSYVAVMKLCANLNQLLLGHQLHSCVIKEGFESDGKVMTALMIFYIKCLELVQAFKIFSSIPRDARTVKSWTAIISAYVQIKDPINVAALFNEMRRDYVEPNAVTYSTLLTASPAISPFQIHALVIKSDYHRVPLVGTSLLRAYTKMGRTCESVSIFRSIDAKDIIAWSAMLACHAQAGDSEGAVNLFKEMVMQRVVPNEYSLSSVIDAATSANAPIDLGKQFHAMTIKYKYSNSIWVSSALVTMYAKKGSIESAQKVFDRQSNRDLVSWNSMIYSYAQHGYGKRALEIFREMEKSGVEMDGVTFIGVLTGCVHAGLLDEGKRYFNSMVNVHRIKPTMEHYSCMVDLYSRAGRLSEASDLINTMPFPADARVWLTLLAACRMHQNIELGEIAAKNLISLEPDTPAAYVLLSNMYAGLGKWEERTRIRKMMDGRNLKKESGCSWIQIRSTVHSFMASDTSHPMSNKIYEKLEEMMIRLKKEGYRPDTDLVLHDVGEEQKERMLYRHSERLALALGLICTPRGVPLHIMKNLRVCVDCHTVMKMVSAIEEREIVVRDTSRFHHFKAGSCSCGDYW</sequence>
<feature type="repeat" description="PPR" evidence="4">
    <location>
        <begin position="151"/>
        <end position="185"/>
    </location>
</feature>
<dbReference type="PROSITE" id="PS51375">
    <property type="entry name" value="PPR"/>
    <property type="match status" value="4"/>
</dbReference>
<dbReference type="SUPFAM" id="SSF48452">
    <property type="entry name" value="TPR-like"/>
    <property type="match status" value="1"/>
</dbReference>
<feature type="repeat" description="PPR" evidence="4">
    <location>
        <begin position="351"/>
        <end position="385"/>
    </location>
</feature>
<dbReference type="GO" id="GO:0008270">
    <property type="term" value="F:zinc ion binding"/>
    <property type="evidence" value="ECO:0007669"/>
    <property type="project" value="InterPro"/>
</dbReference>
<gene>
    <name evidence="6" type="ORF">LUZ61_011301</name>
</gene>
<dbReference type="Pfam" id="PF20430">
    <property type="entry name" value="Eplus_motif"/>
    <property type="match status" value="1"/>
</dbReference>
<dbReference type="Pfam" id="PF13041">
    <property type="entry name" value="PPR_2"/>
    <property type="match status" value="4"/>
</dbReference>
<accession>A0AAD6A0Q3</accession>
<feature type="domain" description="DYW" evidence="5">
    <location>
        <begin position="668"/>
        <end position="760"/>
    </location>
</feature>
<proteinExistence type="inferred from homology"/>
<comment type="caution">
    <text evidence="6">The sequence shown here is derived from an EMBL/GenBank/DDBJ whole genome shotgun (WGS) entry which is preliminary data.</text>
</comment>
<dbReference type="NCBIfam" id="TIGR00756">
    <property type="entry name" value="PPR"/>
    <property type="match status" value="4"/>
</dbReference>
<dbReference type="InterPro" id="IPR046960">
    <property type="entry name" value="PPR_At4g14850-like_plant"/>
</dbReference>
<keyword evidence="7" id="KW-1185">Reference proteome</keyword>
<dbReference type="Proteomes" id="UP001210211">
    <property type="component" value="Unassembled WGS sequence"/>
</dbReference>
<evidence type="ECO:0000256" key="2">
    <source>
        <dbReference type="ARBA" id="ARBA00022737"/>
    </source>
</evidence>
<reference evidence="6 7" key="1">
    <citation type="journal article" date="2022" name="Cell">
        <title>Repeat-based holocentromeres influence genome architecture and karyotype evolution.</title>
        <authorList>
            <person name="Hofstatter P.G."/>
            <person name="Thangavel G."/>
            <person name="Lux T."/>
            <person name="Neumann P."/>
            <person name="Vondrak T."/>
            <person name="Novak P."/>
            <person name="Zhang M."/>
            <person name="Costa L."/>
            <person name="Castellani M."/>
            <person name="Scott A."/>
            <person name="Toegelov H."/>
            <person name="Fuchs J."/>
            <person name="Mata-Sucre Y."/>
            <person name="Dias Y."/>
            <person name="Vanzela A.L.L."/>
            <person name="Huettel B."/>
            <person name="Almeida C.C.S."/>
            <person name="Simkova H."/>
            <person name="Souza G."/>
            <person name="Pedrosa-Harand A."/>
            <person name="Macas J."/>
            <person name="Mayer K.F.X."/>
            <person name="Houben A."/>
            <person name="Marques A."/>
        </authorList>
    </citation>
    <scope>NUCLEOTIDE SEQUENCE [LARGE SCALE GENOMIC DNA]</scope>
    <source>
        <strain evidence="6">RhyTen1mFocal</strain>
    </source>
</reference>
<dbReference type="PANTHER" id="PTHR24015">
    <property type="entry name" value="OS07G0578800 PROTEIN-RELATED"/>
    <property type="match status" value="1"/>
</dbReference>
<keyword evidence="2" id="KW-0677">Repeat</keyword>
<dbReference type="Pfam" id="PF20431">
    <property type="entry name" value="E_motif"/>
    <property type="match status" value="1"/>
</dbReference>
<dbReference type="GO" id="GO:0009451">
    <property type="term" value="P:RNA modification"/>
    <property type="evidence" value="ECO:0007669"/>
    <property type="project" value="InterPro"/>
</dbReference>